<dbReference type="PROSITE" id="PS50928">
    <property type="entry name" value="ABC_TM1"/>
    <property type="match status" value="1"/>
</dbReference>
<keyword evidence="2 7" id="KW-0813">Transport</keyword>
<dbReference type="GO" id="GO:0055085">
    <property type="term" value="P:transmembrane transport"/>
    <property type="evidence" value="ECO:0007669"/>
    <property type="project" value="InterPro"/>
</dbReference>
<gene>
    <name evidence="9" type="ORF">ENW00_00545</name>
</gene>
<keyword evidence="4 7" id="KW-0812">Transmembrane</keyword>
<evidence type="ECO:0000256" key="1">
    <source>
        <dbReference type="ARBA" id="ARBA00004651"/>
    </source>
</evidence>
<evidence type="ECO:0000259" key="8">
    <source>
        <dbReference type="PROSITE" id="PS50928"/>
    </source>
</evidence>
<feature type="transmembrane region" description="Helical" evidence="7">
    <location>
        <begin position="110"/>
        <end position="128"/>
    </location>
</feature>
<evidence type="ECO:0000256" key="4">
    <source>
        <dbReference type="ARBA" id="ARBA00022692"/>
    </source>
</evidence>
<dbReference type="SUPFAM" id="SSF161098">
    <property type="entry name" value="MetI-like"/>
    <property type="match status" value="1"/>
</dbReference>
<dbReference type="PANTHER" id="PTHR30193:SF1">
    <property type="entry name" value="ABC TRANSPORTER PERMEASE PROTEIN YESP-RELATED"/>
    <property type="match status" value="1"/>
</dbReference>
<feature type="domain" description="ABC transmembrane type-1" evidence="8">
    <location>
        <begin position="72"/>
        <end position="286"/>
    </location>
</feature>
<dbReference type="Pfam" id="PF00528">
    <property type="entry name" value="BPD_transp_1"/>
    <property type="match status" value="1"/>
</dbReference>
<dbReference type="InterPro" id="IPR035906">
    <property type="entry name" value="MetI-like_sf"/>
</dbReference>
<sequence>MRLSKKKRSNILAGYFFISPWIIGFLAFILFPLVASFLLSFTKYDVLSTPKFIGFDNWYRMFFEDRRFYNALRATLKYVVFAVPFRLLFAFIVALVLNLSEHKIIRLYRAIYYVPSLVGGSVAVAVMWKQIFGMDGLVNYILQNILGYSEKIMWLGDPRFAIWTLILLAMWQFGSPMLIFLAGLKQIPVELYEAASIDGAGFWRQIFKITLPLLSPVIFFNLVMQTIGGFMVFTQAYIITGGAPLDTTLFYALYVYQKAFRDYDMGYASAMAWFLLVVVAVVTFILFKTSKKWVYYEAGEVK</sequence>
<dbReference type="SUPFAM" id="SSF160964">
    <property type="entry name" value="MalF N-terminal region-like"/>
    <property type="match status" value="1"/>
</dbReference>
<evidence type="ECO:0000256" key="5">
    <source>
        <dbReference type="ARBA" id="ARBA00022989"/>
    </source>
</evidence>
<reference evidence="9" key="1">
    <citation type="journal article" date="2020" name="mSystems">
        <title>Genome- and Community-Level Interaction Insights into Carbon Utilization and Element Cycling Functions of Hydrothermarchaeota in Hydrothermal Sediment.</title>
        <authorList>
            <person name="Zhou Z."/>
            <person name="Liu Y."/>
            <person name="Xu W."/>
            <person name="Pan J."/>
            <person name="Luo Z.H."/>
            <person name="Li M."/>
        </authorList>
    </citation>
    <scope>NUCLEOTIDE SEQUENCE [LARGE SCALE GENOMIC DNA]</scope>
    <source>
        <strain evidence="9">SpSt-81</strain>
    </source>
</reference>
<name>A0A7C3RPW6_DICTH</name>
<evidence type="ECO:0000256" key="7">
    <source>
        <dbReference type="RuleBase" id="RU363032"/>
    </source>
</evidence>
<accession>A0A7C3RPW6</accession>
<feature type="transmembrane region" description="Helical" evidence="7">
    <location>
        <begin position="160"/>
        <end position="184"/>
    </location>
</feature>
<dbReference type="Gene3D" id="1.10.3720.10">
    <property type="entry name" value="MetI-like"/>
    <property type="match status" value="1"/>
</dbReference>
<comment type="caution">
    <text evidence="9">The sequence shown here is derived from an EMBL/GenBank/DDBJ whole genome shotgun (WGS) entry which is preliminary data.</text>
</comment>
<evidence type="ECO:0000256" key="6">
    <source>
        <dbReference type="ARBA" id="ARBA00023136"/>
    </source>
</evidence>
<dbReference type="InterPro" id="IPR051393">
    <property type="entry name" value="ABC_transporter_permease"/>
</dbReference>
<dbReference type="PANTHER" id="PTHR30193">
    <property type="entry name" value="ABC TRANSPORTER PERMEASE PROTEIN"/>
    <property type="match status" value="1"/>
</dbReference>
<feature type="transmembrane region" description="Helical" evidence="7">
    <location>
        <begin position="78"/>
        <end position="98"/>
    </location>
</feature>
<dbReference type="EMBL" id="DTIN01000008">
    <property type="protein sequence ID" value="HFX12642.1"/>
    <property type="molecule type" value="Genomic_DNA"/>
</dbReference>
<protein>
    <submittedName>
        <fullName evidence="9">Sugar ABC transporter permease</fullName>
    </submittedName>
</protein>
<keyword evidence="3" id="KW-1003">Cell membrane</keyword>
<dbReference type="InterPro" id="IPR000515">
    <property type="entry name" value="MetI-like"/>
</dbReference>
<keyword evidence="5 7" id="KW-1133">Transmembrane helix</keyword>
<comment type="subcellular location">
    <subcellularLocation>
        <location evidence="1 7">Cell membrane</location>
        <topology evidence="1 7">Multi-pass membrane protein</topology>
    </subcellularLocation>
</comment>
<feature type="transmembrane region" description="Helical" evidence="7">
    <location>
        <begin position="12"/>
        <end position="39"/>
    </location>
</feature>
<evidence type="ECO:0000313" key="9">
    <source>
        <dbReference type="EMBL" id="HFX12642.1"/>
    </source>
</evidence>
<evidence type="ECO:0000256" key="3">
    <source>
        <dbReference type="ARBA" id="ARBA00022475"/>
    </source>
</evidence>
<dbReference type="CDD" id="cd06261">
    <property type="entry name" value="TM_PBP2"/>
    <property type="match status" value="1"/>
</dbReference>
<dbReference type="AlphaFoldDB" id="A0A7C3RPW6"/>
<evidence type="ECO:0000256" key="2">
    <source>
        <dbReference type="ARBA" id="ARBA00022448"/>
    </source>
</evidence>
<dbReference type="GO" id="GO:0005886">
    <property type="term" value="C:plasma membrane"/>
    <property type="evidence" value="ECO:0007669"/>
    <property type="project" value="UniProtKB-SubCell"/>
</dbReference>
<comment type="similarity">
    <text evidence="7">Belongs to the binding-protein-dependent transport system permease family.</text>
</comment>
<keyword evidence="6 7" id="KW-0472">Membrane</keyword>
<organism evidence="9">
    <name type="scientific">Dictyoglomus thermophilum</name>
    <dbReference type="NCBI Taxonomy" id="14"/>
    <lineage>
        <taxon>Bacteria</taxon>
        <taxon>Pseudomonadati</taxon>
        <taxon>Dictyoglomota</taxon>
        <taxon>Dictyoglomia</taxon>
        <taxon>Dictyoglomales</taxon>
        <taxon>Dictyoglomaceae</taxon>
        <taxon>Dictyoglomus</taxon>
    </lineage>
</organism>
<feature type="transmembrane region" description="Helical" evidence="7">
    <location>
        <begin position="268"/>
        <end position="287"/>
    </location>
</feature>
<proteinExistence type="inferred from homology"/>